<dbReference type="GO" id="GO:0016491">
    <property type="term" value="F:oxidoreductase activity"/>
    <property type="evidence" value="ECO:0007669"/>
    <property type="project" value="UniProtKB-KW"/>
</dbReference>
<dbReference type="Gene3D" id="3.90.1170.50">
    <property type="entry name" value="Aldehyde oxidase/xanthine dehydrogenase, a/b hammerhead"/>
    <property type="match status" value="1"/>
</dbReference>
<evidence type="ECO:0000313" key="5">
    <source>
        <dbReference type="EMBL" id="PDH40535.1"/>
    </source>
</evidence>
<reference evidence="5 6" key="1">
    <citation type="submission" date="2017-08" db="EMBL/GenBank/DDBJ databases">
        <title>Fine stratification of microbial communities through a metagenomic profile of the photic zone.</title>
        <authorList>
            <person name="Haro-Moreno J.M."/>
            <person name="Lopez-Perez M."/>
            <person name="De La Torre J."/>
            <person name="Picazo A."/>
            <person name="Camacho A."/>
            <person name="Rodriguez-Valera F."/>
        </authorList>
    </citation>
    <scope>NUCLEOTIDE SEQUENCE [LARGE SCALE GENOMIC DNA]</scope>
    <source>
        <strain evidence="5">MED-G24</strain>
    </source>
</reference>
<dbReference type="Pfam" id="PF01315">
    <property type="entry name" value="Ald_Xan_dh_C"/>
    <property type="match status" value="1"/>
</dbReference>
<dbReference type="InterPro" id="IPR046867">
    <property type="entry name" value="AldOxase/xan_DH_MoCoBD2"/>
</dbReference>
<sequence>MKRTYYGQEYDHVSSQYNIIGERPLRPDLIDKVTGKARFAADYTLPNMLHGAVLRSDVAHARIKSIDTRAAEKLAGVRAVVTGQDFAHLAPGGPGTLARDNLAIEKVLYHGQALAAVAATSRSIARKAAKLIKVKYEKLTPVMTLDDAMAEDAPTLYDHIEFNGKSSNILSRDERSAGDIERGFADADEIVELEFNTPTVHQGYVEPPVCLADYNALGQSTLWAGSQGHFPLRSSVATMMQMEQSALHVVPAEVGGAFGGKTAAYQEAIAMMLSKKAGRPVQMRMTREDVFRAGGPGAAAKIRVKVGAKRDGCITAAFAWMAFECGVIAAPLGGGMRSAFTSYDIPNVYVEGYAAVVNKPRVRAYRGPGAPQVALATENAIDELAARLNMDPIEIRLKNAVRNGSTTQSEVFKSIGLVECLEAARNSAHYKSRLGKNQGRAVAAGFWHNGGGTSSATIHMNPDGTVSLSTGSVDLSGTRIALAMMSAEELGVSVDQIASVTADTDSVGFADNSAGSRTINTTGQAVVGATREAIEEMKVRAASGWNVTPGQVTWQDGNAVNDVTGERLSLKEICRDAQGTGGPISGTHTTRVTPGIAPSFSVHVCDVDVDPETGKVTLLRYTTVQDAGTAIHRDAVEGQMQGGAVQGIGWALNEEYVYNNKGALENPGFLDYRIPLTSDLPMIETIIVEVPNELHPYGVRGVGEAPIIPPLAAVAGAVSNAIGVRITRLPCSPPNILAAIEQAPGK</sequence>
<keyword evidence="3" id="KW-0560">Oxidoreductase</keyword>
<dbReference type="InterPro" id="IPR016208">
    <property type="entry name" value="Ald_Oxase/xanthine_DH-like"/>
</dbReference>
<dbReference type="Proteomes" id="UP000219327">
    <property type="component" value="Unassembled WGS sequence"/>
</dbReference>
<evidence type="ECO:0000256" key="3">
    <source>
        <dbReference type="ARBA" id="ARBA00023002"/>
    </source>
</evidence>
<evidence type="ECO:0000313" key="6">
    <source>
        <dbReference type="Proteomes" id="UP000219327"/>
    </source>
</evidence>
<evidence type="ECO:0000256" key="2">
    <source>
        <dbReference type="ARBA" id="ARBA00022505"/>
    </source>
</evidence>
<dbReference type="InterPro" id="IPR036856">
    <property type="entry name" value="Ald_Oxase/Xan_DH_a/b_sf"/>
</dbReference>
<dbReference type="Pfam" id="PF20256">
    <property type="entry name" value="MoCoBD_2"/>
    <property type="match status" value="1"/>
</dbReference>
<accession>A0A2A5WVH9</accession>
<dbReference type="InterPro" id="IPR037165">
    <property type="entry name" value="AldOxase/xan_DH_Mopterin-bd_sf"/>
</dbReference>
<evidence type="ECO:0000256" key="1">
    <source>
        <dbReference type="ARBA" id="ARBA00006849"/>
    </source>
</evidence>
<organism evidence="5 6">
    <name type="scientific">OM182 bacterium MED-G24</name>
    <dbReference type="NCBI Taxonomy" id="1986255"/>
    <lineage>
        <taxon>Bacteria</taxon>
        <taxon>Pseudomonadati</taxon>
        <taxon>Pseudomonadota</taxon>
        <taxon>Gammaproteobacteria</taxon>
        <taxon>OMG group</taxon>
        <taxon>OM182 clade</taxon>
    </lineage>
</organism>
<dbReference type="PANTHER" id="PTHR11908:SF132">
    <property type="entry name" value="ALDEHYDE OXIDASE 1-RELATED"/>
    <property type="match status" value="1"/>
</dbReference>
<dbReference type="PANTHER" id="PTHR11908">
    <property type="entry name" value="XANTHINE DEHYDROGENASE"/>
    <property type="match status" value="1"/>
</dbReference>
<feature type="domain" description="Aldehyde oxidase/xanthine dehydrogenase a/b hammerhead" evidence="4">
    <location>
        <begin position="34"/>
        <end position="140"/>
    </location>
</feature>
<name>A0A2A5WVH9_9GAMM</name>
<dbReference type="InterPro" id="IPR000674">
    <property type="entry name" value="Ald_Oxase/Xan_DH_a/b"/>
</dbReference>
<keyword evidence="2" id="KW-0500">Molybdenum</keyword>
<gene>
    <name evidence="5" type="ORF">CNE99_03425</name>
</gene>
<dbReference type="GO" id="GO:0005506">
    <property type="term" value="F:iron ion binding"/>
    <property type="evidence" value="ECO:0007669"/>
    <property type="project" value="InterPro"/>
</dbReference>
<dbReference type="SMART" id="SM01008">
    <property type="entry name" value="Ald_Xan_dh_C"/>
    <property type="match status" value="1"/>
</dbReference>
<comment type="caution">
    <text evidence="5">The sequence shown here is derived from an EMBL/GenBank/DDBJ whole genome shotgun (WGS) entry which is preliminary data.</text>
</comment>
<dbReference type="AlphaFoldDB" id="A0A2A5WVH9"/>
<proteinExistence type="inferred from homology"/>
<dbReference type="EMBL" id="NTKD01000011">
    <property type="protein sequence ID" value="PDH40535.1"/>
    <property type="molecule type" value="Genomic_DNA"/>
</dbReference>
<dbReference type="Gene3D" id="3.30.365.10">
    <property type="entry name" value="Aldehyde oxidase/xanthine dehydrogenase, molybdopterin binding domain"/>
    <property type="match status" value="4"/>
</dbReference>
<comment type="similarity">
    <text evidence="1">Belongs to the xanthine dehydrogenase family.</text>
</comment>
<dbReference type="SUPFAM" id="SSF54665">
    <property type="entry name" value="CO dehydrogenase molybdoprotein N-domain-like"/>
    <property type="match status" value="1"/>
</dbReference>
<dbReference type="SUPFAM" id="SSF56003">
    <property type="entry name" value="Molybdenum cofactor-binding domain"/>
    <property type="match status" value="1"/>
</dbReference>
<dbReference type="Pfam" id="PF02738">
    <property type="entry name" value="MoCoBD_1"/>
    <property type="match status" value="1"/>
</dbReference>
<protein>
    <submittedName>
        <fullName evidence="5">Oxidoreductase</fullName>
    </submittedName>
</protein>
<evidence type="ECO:0000259" key="4">
    <source>
        <dbReference type="SMART" id="SM01008"/>
    </source>
</evidence>
<dbReference type="InterPro" id="IPR008274">
    <property type="entry name" value="AldOxase/xan_DH_MoCoBD1"/>
</dbReference>